<organism evidence="1">
    <name type="scientific">uncultured Gemmatimonadota bacterium</name>
    <dbReference type="NCBI Taxonomy" id="203437"/>
    <lineage>
        <taxon>Bacteria</taxon>
        <taxon>Pseudomonadati</taxon>
        <taxon>Gemmatimonadota</taxon>
        <taxon>environmental samples</taxon>
    </lineage>
</organism>
<reference evidence="1" key="1">
    <citation type="submission" date="2020-02" db="EMBL/GenBank/DDBJ databases">
        <authorList>
            <person name="Meier V. D."/>
        </authorList>
    </citation>
    <scope>NUCLEOTIDE SEQUENCE</scope>
    <source>
        <strain evidence="1">AVDCRST_MAG89</strain>
    </source>
</reference>
<protein>
    <submittedName>
        <fullName evidence="1">Uncharacterized protein</fullName>
    </submittedName>
</protein>
<dbReference type="AlphaFoldDB" id="A0A6J4KY76"/>
<proteinExistence type="predicted"/>
<dbReference type="EMBL" id="CADCTV010000327">
    <property type="protein sequence ID" value="CAA9317784.1"/>
    <property type="molecule type" value="Genomic_DNA"/>
</dbReference>
<accession>A0A6J4KY76</accession>
<evidence type="ECO:0000313" key="1">
    <source>
        <dbReference type="EMBL" id="CAA9317784.1"/>
    </source>
</evidence>
<sequence>MTSVDQLIEAIMSYIERRNEDPKPFVWTATVQHILEKVTKARGTLEALH</sequence>
<name>A0A6J4KY76_9BACT</name>
<gene>
    <name evidence="1" type="ORF">AVDCRST_MAG89-1496</name>
</gene>